<dbReference type="EMBL" id="JALJOV010002092">
    <property type="protein sequence ID" value="KAK9834941.1"/>
    <property type="molecule type" value="Genomic_DNA"/>
</dbReference>
<organism evidence="1 2">
    <name type="scientific">Apatococcus fuscideae</name>
    <dbReference type="NCBI Taxonomy" id="2026836"/>
    <lineage>
        <taxon>Eukaryota</taxon>
        <taxon>Viridiplantae</taxon>
        <taxon>Chlorophyta</taxon>
        <taxon>core chlorophytes</taxon>
        <taxon>Trebouxiophyceae</taxon>
        <taxon>Chlorellales</taxon>
        <taxon>Chlorellaceae</taxon>
        <taxon>Apatococcus</taxon>
    </lineage>
</organism>
<evidence type="ECO:0000313" key="1">
    <source>
        <dbReference type="EMBL" id="KAK9834941.1"/>
    </source>
</evidence>
<evidence type="ECO:0000313" key="2">
    <source>
        <dbReference type="Proteomes" id="UP001485043"/>
    </source>
</evidence>
<accession>A0AAW1RP69</accession>
<dbReference type="Proteomes" id="UP001485043">
    <property type="component" value="Unassembled WGS sequence"/>
</dbReference>
<gene>
    <name evidence="1" type="ORF">WJX84_007360</name>
</gene>
<keyword evidence="2" id="KW-1185">Reference proteome</keyword>
<dbReference type="AlphaFoldDB" id="A0AAW1RP69"/>
<reference evidence="1 2" key="1">
    <citation type="journal article" date="2024" name="Nat. Commun.">
        <title>Phylogenomics reveals the evolutionary origins of lichenization in chlorophyte algae.</title>
        <authorList>
            <person name="Puginier C."/>
            <person name="Libourel C."/>
            <person name="Otte J."/>
            <person name="Skaloud P."/>
            <person name="Haon M."/>
            <person name="Grisel S."/>
            <person name="Petersen M."/>
            <person name="Berrin J.G."/>
            <person name="Delaux P.M."/>
            <person name="Dal Grande F."/>
            <person name="Keller J."/>
        </authorList>
    </citation>
    <scope>NUCLEOTIDE SEQUENCE [LARGE SCALE GENOMIC DNA]</scope>
    <source>
        <strain evidence="1 2">SAG 2523</strain>
    </source>
</reference>
<comment type="caution">
    <text evidence="1">The sequence shown here is derived from an EMBL/GenBank/DDBJ whole genome shotgun (WGS) entry which is preliminary data.</text>
</comment>
<proteinExistence type="predicted"/>
<protein>
    <submittedName>
        <fullName evidence="1">Uncharacterized protein</fullName>
    </submittedName>
</protein>
<sequence>MENLRKIQRSGSAQQGAGISDSYLILSRRGRAAATKQCCCFPSSLSLRLSHCWSLGSLWRASCCQILLLNTYSTHVQKMPSPNLNWNTSLWSLANTFGLSTLARSAATPLAAWTTI</sequence>
<name>A0AAW1RP69_9CHLO</name>